<dbReference type="GO" id="GO:0004075">
    <property type="term" value="F:biotin carboxylase activity"/>
    <property type="evidence" value="ECO:0007669"/>
    <property type="project" value="UniProtKB-EC"/>
</dbReference>
<dbReference type="FunFam" id="3.40.50.20:FF:000010">
    <property type="entry name" value="Propionyl-CoA carboxylase subunit alpha"/>
    <property type="match status" value="1"/>
</dbReference>
<evidence type="ECO:0000256" key="1">
    <source>
        <dbReference type="ARBA" id="ARBA00003761"/>
    </source>
</evidence>
<dbReference type="PANTHER" id="PTHR48095:SF2">
    <property type="entry name" value="BIOTIN CARBOXYLASE, CHLOROPLASTIC"/>
    <property type="match status" value="1"/>
</dbReference>
<dbReference type="GO" id="GO:0005524">
    <property type="term" value="F:ATP binding"/>
    <property type="evidence" value="ECO:0007669"/>
    <property type="project" value="UniProtKB-UniRule"/>
</dbReference>
<dbReference type="InterPro" id="IPR004549">
    <property type="entry name" value="Acetyl_CoA_COase_biotin_COase"/>
</dbReference>
<keyword evidence="13" id="KW-0276">Fatty acid metabolism</keyword>
<feature type="domain" description="ATP-grasp" evidence="14">
    <location>
        <begin position="120"/>
        <end position="317"/>
    </location>
</feature>
<dbReference type="SUPFAM" id="SSF51246">
    <property type="entry name" value="Rudiment single hybrid motif"/>
    <property type="match status" value="1"/>
</dbReference>
<evidence type="ECO:0000256" key="13">
    <source>
        <dbReference type="RuleBase" id="RU365063"/>
    </source>
</evidence>
<gene>
    <name evidence="16" type="primary">accC</name>
    <name evidence="16" type="ORF">H9826_03745</name>
</gene>
<dbReference type="Pfam" id="PF02786">
    <property type="entry name" value="CPSase_L_D2"/>
    <property type="match status" value="1"/>
</dbReference>
<dbReference type="FunFam" id="3.30.1490.20:FF:000018">
    <property type="entry name" value="Biotin carboxylase"/>
    <property type="match status" value="1"/>
</dbReference>
<name>A0A9D2CE33_9FIRM</name>
<accession>A0A9D2CE33</accession>
<dbReference type="InterPro" id="IPR005479">
    <property type="entry name" value="CPAse_ATP-bd"/>
</dbReference>
<evidence type="ECO:0000313" key="17">
    <source>
        <dbReference type="Proteomes" id="UP000886824"/>
    </source>
</evidence>
<comment type="function">
    <text evidence="1 13">This protein is a component of the acetyl coenzyme A carboxylase complex; first, biotin carboxylase catalyzes the carboxylation of the carrier protein and then the transcarboxylase transfers the carboxyl group to form malonyl-CoA.</text>
</comment>
<evidence type="ECO:0000256" key="6">
    <source>
        <dbReference type="ARBA" id="ARBA00022723"/>
    </source>
</evidence>
<protein>
    <recommendedName>
        <fullName evidence="4 13">Biotin carboxylase</fullName>
        <ecNumber evidence="4 13">6.3.4.14</ecNumber>
    </recommendedName>
    <alternativeName>
        <fullName evidence="13">Acetyl-coenzyme A carboxylase biotin carboxylase subunit A</fullName>
    </alternativeName>
</protein>
<dbReference type="Pfam" id="PF00289">
    <property type="entry name" value="Biotin_carb_N"/>
    <property type="match status" value="1"/>
</dbReference>
<dbReference type="SUPFAM" id="SSF52440">
    <property type="entry name" value="PreATP-grasp domain"/>
    <property type="match status" value="1"/>
</dbReference>
<keyword evidence="5 13" id="KW-0436">Ligase</keyword>
<dbReference type="Proteomes" id="UP000886824">
    <property type="component" value="Unassembled WGS sequence"/>
</dbReference>
<keyword evidence="8 12" id="KW-0067">ATP-binding</keyword>
<dbReference type="InterPro" id="IPR005482">
    <property type="entry name" value="Biotin_COase_C"/>
</dbReference>
<comment type="caution">
    <text evidence="16">The sequence shown here is derived from an EMBL/GenBank/DDBJ whole genome shotgun (WGS) entry which is preliminary data.</text>
</comment>
<keyword evidence="13" id="KW-0443">Lipid metabolism</keyword>
<dbReference type="InterPro" id="IPR011761">
    <property type="entry name" value="ATP-grasp"/>
</dbReference>
<evidence type="ECO:0000256" key="7">
    <source>
        <dbReference type="ARBA" id="ARBA00022741"/>
    </source>
</evidence>
<proteinExistence type="predicted"/>
<dbReference type="GO" id="GO:0046872">
    <property type="term" value="F:metal ion binding"/>
    <property type="evidence" value="ECO:0007669"/>
    <property type="project" value="UniProtKB-KW"/>
</dbReference>
<feature type="domain" description="Biotin carboxylation" evidence="15">
    <location>
        <begin position="1"/>
        <end position="446"/>
    </location>
</feature>
<evidence type="ECO:0000256" key="2">
    <source>
        <dbReference type="ARBA" id="ARBA00004956"/>
    </source>
</evidence>
<evidence type="ECO:0000313" key="16">
    <source>
        <dbReference type="EMBL" id="HIY73079.1"/>
    </source>
</evidence>
<evidence type="ECO:0000256" key="10">
    <source>
        <dbReference type="ARBA" id="ARBA00023267"/>
    </source>
</evidence>
<dbReference type="EMBL" id="DXCX01000039">
    <property type="protein sequence ID" value="HIY73079.1"/>
    <property type="molecule type" value="Genomic_DNA"/>
</dbReference>
<dbReference type="NCBIfam" id="NF006367">
    <property type="entry name" value="PRK08591.1"/>
    <property type="match status" value="1"/>
</dbReference>
<evidence type="ECO:0000256" key="5">
    <source>
        <dbReference type="ARBA" id="ARBA00022598"/>
    </source>
</evidence>
<reference evidence="16" key="2">
    <citation type="submission" date="2021-04" db="EMBL/GenBank/DDBJ databases">
        <authorList>
            <person name="Gilroy R."/>
        </authorList>
    </citation>
    <scope>NUCLEOTIDE SEQUENCE</scope>
    <source>
        <strain evidence="16">CHK33-7979</strain>
    </source>
</reference>
<dbReference type="InterPro" id="IPR011054">
    <property type="entry name" value="Rudment_hybrid_motif"/>
</dbReference>
<dbReference type="AlphaFoldDB" id="A0A9D2CE33"/>
<comment type="pathway">
    <text evidence="2 13">Lipid metabolism; malonyl-CoA biosynthesis; malonyl-CoA from acetyl-CoA: step 1/1.</text>
</comment>
<comment type="subunit">
    <text evidence="3 13">Acetyl-CoA carboxylase is a heterohexamer of biotin carboxyl carrier protein, biotin carboxylase and the two subunits of carboxyl transferase in a 2:2 complex.</text>
</comment>
<dbReference type="NCBIfam" id="TIGR00514">
    <property type="entry name" value="accC"/>
    <property type="match status" value="1"/>
</dbReference>
<dbReference type="SMART" id="SM00878">
    <property type="entry name" value="Biotin_carb_C"/>
    <property type="match status" value="1"/>
</dbReference>
<evidence type="ECO:0000259" key="15">
    <source>
        <dbReference type="PROSITE" id="PS50979"/>
    </source>
</evidence>
<sequence length="457" mass="49729">MFHRILIANRGEIAVRIIRTCREMEIETVAVYSTADADALHVKLATRAVCIGPAKAGESYLNMSAILTAALETGCDAIHPGYGFLSENAEFADLCQQCGLKFIGPSGDVIRKMGNKSAARDLMRANGVPVVPGSDGPVASAEEALEVADAIGYPVLIKASAGGGGRGMRRVDAAEDLPALYAAAQAEAVACFGDGELYVEKLILSPRHIEFQILADSRGSVVHLGERDCSIQRRNQKLMEESPSKALTQTLRQSMGGAAVRAAQAAGYQSAGTVEFVLDHDDNFYFIEMNTRIQVEHPVTEFVTGLDLIREQIRVAAGLSLSVRQEDIRQTGWAMECRVNAEDPRGGFRPAPGKVEFLHLPGGPGVRVDTALFNGCELSPWYDSLAAKVVVYAPTRLEAIRKMRRALEELIIEGFPTTADLCHLILYQPDFVKGRYDTGFLEQHMDELLQWDCEGSK</sequence>
<evidence type="ECO:0000259" key="14">
    <source>
        <dbReference type="PROSITE" id="PS50975"/>
    </source>
</evidence>
<evidence type="ECO:0000256" key="8">
    <source>
        <dbReference type="ARBA" id="ARBA00022840"/>
    </source>
</evidence>
<dbReference type="PROSITE" id="PS50979">
    <property type="entry name" value="BC"/>
    <property type="match status" value="1"/>
</dbReference>
<evidence type="ECO:0000256" key="12">
    <source>
        <dbReference type="PROSITE-ProRule" id="PRU00409"/>
    </source>
</evidence>
<keyword evidence="13" id="KW-0444">Lipid biosynthesis</keyword>
<dbReference type="PANTHER" id="PTHR48095">
    <property type="entry name" value="PYRUVATE CARBOXYLASE SUBUNIT A"/>
    <property type="match status" value="1"/>
</dbReference>
<comment type="catalytic activity">
    <reaction evidence="11 13">
        <text>N(6)-biotinyl-L-lysyl-[protein] + hydrogencarbonate + ATP = N(6)-carboxybiotinyl-L-lysyl-[protein] + ADP + phosphate + H(+)</text>
        <dbReference type="Rhea" id="RHEA:13501"/>
        <dbReference type="Rhea" id="RHEA-COMP:10505"/>
        <dbReference type="Rhea" id="RHEA-COMP:10506"/>
        <dbReference type="ChEBI" id="CHEBI:15378"/>
        <dbReference type="ChEBI" id="CHEBI:17544"/>
        <dbReference type="ChEBI" id="CHEBI:30616"/>
        <dbReference type="ChEBI" id="CHEBI:43474"/>
        <dbReference type="ChEBI" id="CHEBI:83144"/>
        <dbReference type="ChEBI" id="CHEBI:83145"/>
        <dbReference type="ChEBI" id="CHEBI:456216"/>
        <dbReference type="EC" id="6.3.4.14"/>
    </reaction>
</comment>
<keyword evidence="7 12" id="KW-0547">Nucleotide-binding</keyword>
<evidence type="ECO:0000256" key="9">
    <source>
        <dbReference type="ARBA" id="ARBA00022842"/>
    </source>
</evidence>
<keyword evidence="10 13" id="KW-0092">Biotin</keyword>
<dbReference type="InterPro" id="IPR016185">
    <property type="entry name" value="PreATP-grasp_dom_sf"/>
</dbReference>
<dbReference type="Pfam" id="PF02785">
    <property type="entry name" value="Biotin_carb_C"/>
    <property type="match status" value="1"/>
</dbReference>
<organism evidence="16 17">
    <name type="scientific">Candidatus Intestinimonas merdavium</name>
    <dbReference type="NCBI Taxonomy" id="2838622"/>
    <lineage>
        <taxon>Bacteria</taxon>
        <taxon>Bacillati</taxon>
        <taxon>Bacillota</taxon>
        <taxon>Clostridia</taxon>
        <taxon>Eubacteriales</taxon>
        <taxon>Intestinimonas</taxon>
    </lineage>
</organism>
<evidence type="ECO:0000256" key="4">
    <source>
        <dbReference type="ARBA" id="ARBA00013263"/>
    </source>
</evidence>
<dbReference type="PROSITE" id="PS00867">
    <property type="entry name" value="CPSASE_2"/>
    <property type="match status" value="1"/>
</dbReference>
<evidence type="ECO:0000256" key="3">
    <source>
        <dbReference type="ARBA" id="ARBA00011750"/>
    </source>
</evidence>
<dbReference type="InterPro" id="IPR011764">
    <property type="entry name" value="Biotin_carboxylation_dom"/>
</dbReference>
<dbReference type="SUPFAM" id="SSF56059">
    <property type="entry name" value="Glutathione synthetase ATP-binding domain-like"/>
    <property type="match status" value="1"/>
</dbReference>
<dbReference type="PROSITE" id="PS00866">
    <property type="entry name" value="CPSASE_1"/>
    <property type="match status" value="1"/>
</dbReference>
<keyword evidence="6" id="KW-0479">Metal-binding</keyword>
<evidence type="ECO:0000256" key="11">
    <source>
        <dbReference type="ARBA" id="ARBA00048600"/>
    </source>
</evidence>
<dbReference type="EC" id="6.3.4.14" evidence="4 13"/>
<dbReference type="GO" id="GO:0006633">
    <property type="term" value="P:fatty acid biosynthetic process"/>
    <property type="evidence" value="ECO:0007669"/>
    <property type="project" value="UniProtKB-KW"/>
</dbReference>
<dbReference type="InterPro" id="IPR005481">
    <property type="entry name" value="BC-like_N"/>
</dbReference>
<keyword evidence="13" id="KW-0275">Fatty acid biosynthesis</keyword>
<dbReference type="PROSITE" id="PS50975">
    <property type="entry name" value="ATP_GRASP"/>
    <property type="match status" value="1"/>
</dbReference>
<keyword evidence="9" id="KW-0460">Magnesium</keyword>
<dbReference type="Gene3D" id="3.30.470.20">
    <property type="entry name" value="ATP-grasp fold, B domain"/>
    <property type="match status" value="1"/>
</dbReference>
<dbReference type="InterPro" id="IPR051602">
    <property type="entry name" value="ACC_Biotin_Carboxylase"/>
</dbReference>
<reference evidence="16" key="1">
    <citation type="journal article" date="2021" name="PeerJ">
        <title>Extensive microbial diversity within the chicken gut microbiome revealed by metagenomics and culture.</title>
        <authorList>
            <person name="Gilroy R."/>
            <person name="Ravi A."/>
            <person name="Getino M."/>
            <person name="Pursley I."/>
            <person name="Horton D.L."/>
            <person name="Alikhan N.F."/>
            <person name="Baker D."/>
            <person name="Gharbi K."/>
            <person name="Hall N."/>
            <person name="Watson M."/>
            <person name="Adriaenssens E.M."/>
            <person name="Foster-Nyarko E."/>
            <person name="Jarju S."/>
            <person name="Secka A."/>
            <person name="Antonio M."/>
            <person name="Oren A."/>
            <person name="Chaudhuri R.R."/>
            <person name="La Ragione R."/>
            <person name="Hildebrand F."/>
            <person name="Pallen M.J."/>
        </authorList>
    </citation>
    <scope>NUCLEOTIDE SEQUENCE</scope>
    <source>
        <strain evidence="16">CHK33-7979</strain>
    </source>
</reference>